<gene>
    <name evidence="4" type="ORF">IW245_003545</name>
</gene>
<dbReference type="PANTHER" id="PTHR12526:SF618">
    <property type="entry name" value="GLYCOSYLTRANSFERASE, FAMILY 4"/>
    <property type="match status" value="1"/>
</dbReference>
<dbReference type="Gene3D" id="3.40.50.2000">
    <property type="entry name" value="Glycogen Phosphorylase B"/>
    <property type="match status" value="2"/>
</dbReference>
<name>A0A8J7GGA6_9ACTN</name>
<evidence type="ECO:0000313" key="5">
    <source>
        <dbReference type="Proteomes" id="UP000622552"/>
    </source>
</evidence>
<dbReference type="RefSeq" id="WP_197004229.1">
    <property type="nucleotide sequence ID" value="NZ_BONS01000020.1"/>
</dbReference>
<dbReference type="AlphaFoldDB" id="A0A8J7GGA6"/>
<dbReference type="PANTHER" id="PTHR12526">
    <property type="entry name" value="GLYCOSYLTRANSFERASE"/>
    <property type="match status" value="1"/>
</dbReference>
<comment type="caution">
    <text evidence="4">The sequence shown here is derived from an EMBL/GenBank/DDBJ whole genome shotgun (WGS) entry which is preliminary data.</text>
</comment>
<sequence length="327" mass="34594">MRIVIITTRDLRNPLAGSGERYTHEVARRWAAAGHEVRMFAQEVPGLPPEEDHDGVRVERAGTRRTAHREARRWYAETRPAPDLVLDALDPRPSGCPAWVTDAPVVALALRIRRPGGPVGRWRLRGYRTVPTLAVSASAGAALLAHGLTDVTVVPAGTGSDLLPAARRAPVPTVAYAGPHPREAVRAHQLLRARIRDAQLWVFDPGRHADRLAGPGVRVFAESDRAEGIARAHAQVLTAATGDWPLAVDEAAACGTPTIGYDRPGLRDAIPAARGVLTAPSAAALADGLLHHLPRWAAHPAAGGWAGGALGWDAVAEAVLAAATTGR</sequence>
<keyword evidence="1" id="KW-0328">Glycosyltransferase</keyword>
<accession>A0A8J7GGA6</accession>
<protein>
    <submittedName>
        <fullName evidence="4">Glycosyltransferase involved in cell wall biosynthesis</fullName>
    </submittedName>
</protein>
<evidence type="ECO:0000256" key="1">
    <source>
        <dbReference type="ARBA" id="ARBA00022676"/>
    </source>
</evidence>
<keyword evidence="5" id="KW-1185">Reference proteome</keyword>
<dbReference type="GO" id="GO:0016757">
    <property type="term" value="F:glycosyltransferase activity"/>
    <property type="evidence" value="ECO:0007669"/>
    <property type="project" value="UniProtKB-KW"/>
</dbReference>
<organism evidence="4 5">
    <name type="scientific">Longispora fulva</name>
    <dbReference type="NCBI Taxonomy" id="619741"/>
    <lineage>
        <taxon>Bacteria</taxon>
        <taxon>Bacillati</taxon>
        <taxon>Actinomycetota</taxon>
        <taxon>Actinomycetes</taxon>
        <taxon>Micromonosporales</taxon>
        <taxon>Micromonosporaceae</taxon>
        <taxon>Longispora</taxon>
    </lineage>
</organism>
<reference evidence="4" key="1">
    <citation type="submission" date="2020-11" db="EMBL/GenBank/DDBJ databases">
        <title>Sequencing the genomes of 1000 actinobacteria strains.</title>
        <authorList>
            <person name="Klenk H.-P."/>
        </authorList>
    </citation>
    <scope>NUCLEOTIDE SEQUENCE</scope>
    <source>
        <strain evidence="4">DSM 45356</strain>
    </source>
</reference>
<evidence type="ECO:0000259" key="3">
    <source>
        <dbReference type="Pfam" id="PF13439"/>
    </source>
</evidence>
<dbReference type="Pfam" id="PF13439">
    <property type="entry name" value="Glyco_transf_4"/>
    <property type="match status" value="1"/>
</dbReference>
<proteinExistence type="predicted"/>
<feature type="domain" description="Glycosyltransferase subfamily 4-like N-terminal" evidence="3">
    <location>
        <begin position="20"/>
        <end position="157"/>
    </location>
</feature>
<dbReference type="InterPro" id="IPR028098">
    <property type="entry name" value="Glyco_trans_4-like_N"/>
</dbReference>
<evidence type="ECO:0000256" key="2">
    <source>
        <dbReference type="ARBA" id="ARBA00022679"/>
    </source>
</evidence>
<dbReference type="SUPFAM" id="SSF53756">
    <property type="entry name" value="UDP-Glycosyltransferase/glycogen phosphorylase"/>
    <property type="match status" value="1"/>
</dbReference>
<keyword evidence="2" id="KW-0808">Transferase</keyword>
<dbReference type="Proteomes" id="UP000622552">
    <property type="component" value="Unassembled WGS sequence"/>
</dbReference>
<evidence type="ECO:0000313" key="4">
    <source>
        <dbReference type="EMBL" id="MBG6137351.1"/>
    </source>
</evidence>
<dbReference type="EMBL" id="JADOUF010000001">
    <property type="protein sequence ID" value="MBG6137351.1"/>
    <property type="molecule type" value="Genomic_DNA"/>
</dbReference>